<dbReference type="EMBL" id="JBHLSS010000042">
    <property type="protein sequence ID" value="MFC0709327.1"/>
    <property type="molecule type" value="Genomic_DNA"/>
</dbReference>
<dbReference type="PANTHER" id="PTHR46268:SF6">
    <property type="entry name" value="UNIVERSAL STRESS PROTEIN UP12"/>
    <property type="match status" value="1"/>
</dbReference>
<accession>A0ABV6SIG7</accession>
<organism evidence="3 4">
    <name type="scientific">Azorhizophilus paspali</name>
    <name type="common">Azotobacter paspali</name>
    <dbReference type="NCBI Taxonomy" id="69963"/>
    <lineage>
        <taxon>Bacteria</taxon>
        <taxon>Pseudomonadati</taxon>
        <taxon>Pseudomonadota</taxon>
        <taxon>Gammaproteobacteria</taxon>
        <taxon>Pseudomonadales</taxon>
        <taxon>Pseudomonadaceae</taxon>
        <taxon>Azorhizophilus</taxon>
    </lineage>
</organism>
<evidence type="ECO:0000256" key="1">
    <source>
        <dbReference type="ARBA" id="ARBA00008791"/>
    </source>
</evidence>
<dbReference type="SUPFAM" id="SSF52402">
    <property type="entry name" value="Adenine nucleotide alpha hydrolases-like"/>
    <property type="match status" value="2"/>
</dbReference>
<feature type="domain" description="UspA" evidence="2">
    <location>
        <begin position="12"/>
        <end position="147"/>
    </location>
</feature>
<sequence>MTATSSTDATPRHLLLATEFSACCDRALDRATQLTDEWQAELVALNVLTPTAPDQALAWASGENEEQLLHMARKQLTRDLAAMPVPVTLRIVHGNDAAAAIRDTATAIQADLIVTGVSCSKALGQRLLGSTVENLARSLPQPLLVVHDRARQAYRRILVASDFSESSRHALLTTARLFPGRELILYHAYAIPLAGLADAPPSAGDGIVAKESECAAFLAASALPAGVKVHTVIEYGPVESTLTRYVREQDIELVALGSHGGSRIMSLLLGSTAAKLLDWLPCDALLVREPRAKA</sequence>
<dbReference type="RefSeq" id="WP_376944129.1">
    <property type="nucleotide sequence ID" value="NZ_CP171449.1"/>
</dbReference>
<protein>
    <submittedName>
        <fullName evidence="3">Universal stress protein</fullName>
    </submittedName>
</protein>
<comment type="caution">
    <text evidence="3">The sequence shown here is derived from an EMBL/GenBank/DDBJ whole genome shotgun (WGS) entry which is preliminary data.</text>
</comment>
<dbReference type="Proteomes" id="UP001589891">
    <property type="component" value="Unassembled WGS sequence"/>
</dbReference>
<comment type="similarity">
    <text evidence="1">Belongs to the universal stress protein A family.</text>
</comment>
<evidence type="ECO:0000313" key="3">
    <source>
        <dbReference type="EMBL" id="MFC0709327.1"/>
    </source>
</evidence>
<dbReference type="PRINTS" id="PR01438">
    <property type="entry name" value="UNVRSLSTRESS"/>
</dbReference>
<name>A0ABV6SIG7_AZOPA</name>
<evidence type="ECO:0000313" key="4">
    <source>
        <dbReference type="Proteomes" id="UP001589891"/>
    </source>
</evidence>
<evidence type="ECO:0000259" key="2">
    <source>
        <dbReference type="Pfam" id="PF00582"/>
    </source>
</evidence>
<reference evidence="3 4" key="1">
    <citation type="submission" date="2024-09" db="EMBL/GenBank/DDBJ databases">
        <authorList>
            <person name="Sun Q."/>
            <person name="Mori K."/>
        </authorList>
    </citation>
    <scope>NUCLEOTIDE SEQUENCE [LARGE SCALE GENOMIC DNA]</scope>
    <source>
        <strain evidence="3 4">NCAIM B.01794</strain>
    </source>
</reference>
<dbReference type="InterPro" id="IPR006015">
    <property type="entry name" value="Universal_stress_UspA"/>
</dbReference>
<dbReference type="InterPro" id="IPR014729">
    <property type="entry name" value="Rossmann-like_a/b/a_fold"/>
</dbReference>
<dbReference type="CDD" id="cd00293">
    <property type="entry name" value="USP-like"/>
    <property type="match status" value="2"/>
</dbReference>
<keyword evidence="4" id="KW-1185">Reference proteome</keyword>
<feature type="domain" description="UspA" evidence="2">
    <location>
        <begin position="154"/>
        <end position="288"/>
    </location>
</feature>
<dbReference type="PANTHER" id="PTHR46268">
    <property type="entry name" value="STRESS RESPONSE PROTEIN NHAX"/>
    <property type="match status" value="1"/>
</dbReference>
<dbReference type="InterPro" id="IPR006016">
    <property type="entry name" value="UspA"/>
</dbReference>
<dbReference type="Gene3D" id="3.40.50.620">
    <property type="entry name" value="HUPs"/>
    <property type="match status" value="2"/>
</dbReference>
<proteinExistence type="inferred from homology"/>
<dbReference type="Pfam" id="PF00582">
    <property type="entry name" value="Usp"/>
    <property type="match status" value="2"/>
</dbReference>
<gene>
    <name evidence="3" type="ORF">ACFFGX_06870</name>
</gene>